<evidence type="ECO:0000313" key="1">
    <source>
        <dbReference type="EMBL" id="ABT13617.1"/>
    </source>
</evidence>
<dbReference type="EMBL" id="DQ491001">
    <property type="protein sequence ID" value="ABT13617.1"/>
    <property type="molecule type" value="Genomic_DNA"/>
</dbReference>
<name>A7ITE3_PBCVM</name>
<organismHost>
    <name type="scientific">Paramecium bursaria</name>
    <dbReference type="NCBI Taxonomy" id="74790"/>
</organismHost>
<proteinExistence type="predicted"/>
<dbReference type="Proteomes" id="UP000246715">
    <property type="component" value="Segment"/>
</dbReference>
<protein>
    <submittedName>
        <fullName evidence="1">Uncharacterized protein m063L</fullName>
    </submittedName>
</protein>
<evidence type="ECO:0000313" key="2">
    <source>
        <dbReference type="Proteomes" id="UP000246715"/>
    </source>
</evidence>
<accession>A7ITE3</accession>
<gene>
    <name evidence="1" type="primary">m063L</name>
    <name evidence="1" type="ORF">MT325_m063L</name>
</gene>
<reference evidence="1 2" key="1">
    <citation type="journal article" date="2007" name="Virology">
        <title>Sequence and annotation of the 314-kb MT325 and the 321-kb FR483 viruses that infect Chlorella Pbi.</title>
        <authorList>
            <person name="Fitzgerald L.A."/>
            <person name="Graves M.V."/>
            <person name="Li X."/>
            <person name="Feldblyum T."/>
            <person name="Hartigan J."/>
            <person name="Van Etten J.L."/>
        </authorList>
    </citation>
    <scope>NUCLEOTIDE SEQUENCE [LARGE SCALE GENOMIC DNA]</scope>
    <source>
        <strain evidence="1 2">MT325</strain>
    </source>
</reference>
<sequence>MVIVLALRTLVAISLETITFAATNCPVTLPTMSMFADVRLPGAAMFAPPIVFTSTFDNSNTLPVRPMTLVTGKLAPVNCSQLDTNDAGVPNSMYVTLASVWNTMLPGRASGSASLAVWFATVPLGTMVYPSNVTAVPFPMRYDADTFPDAKTFPNISVSKVLGMTPVTFEAFPEKYDAYILPVITIEFAIAFPAIMFPAVKRDVSTSPGADTFPTISMSAAEGKV</sequence>
<organism evidence="1 2">
    <name type="scientific">Paramecium bursaria Chlorella virus MT325</name>
    <name type="common">PBCV-MT325</name>
    <dbReference type="NCBI Taxonomy" id="346932"/>
    <lineage>
        <taxon>Viruses</taxon>
        <taxon>Varidnaviria</taxon>
        <taxon>Bamfordvirae</taxon>
        <taxon>Nucleocytoviricota</taxon>
        <taxon>Megaviricetes</taxon>
        <taxon>Algavirales</taxon>
        <taxon>Phycodnaviridae</taxon>
        <taxon>Chlorovirus</taxon>
        <taxon>Chlorovirus conductrix</taxon>
        <taxon>Paramecium bursaria Chlorella virus A1</taxon>
    </lineage>
</organism>